<reference evidence="3" key="1">
    <citation type="submission" date="2024-01" db="EMBL/GenBank/DDBJ databases">
        <authorList>
            <person name="Webb A."/>
        </authorList>
    </citation>
    <scope>NUCLEOTIDE SEQUENCE</scope>
    <source>
        <strain evidence="3">Pm1</strain>
    </source>
</reference>
<feature type="coiled-coil region" evidence="1">
    <location>
        <begin position="20"/>
        <end position="65"/>
    </location>
</feature>
<keyword evidence="1" id="KW-0175">Coiled coil</keyword>
<protein>
    <submittedName>
        <fullName evidence="3">Uncharacterized protein</fullName>
    </submittedName>
</protein>
<feature type="region of interest" description="Disordered" evidence="2">
    <location>
        <begin position="117"/>
        <end position="138"/>
    </location>
</feature>
<feature type="compositionally biased region" description="Basic and acidic residues" evidence="2">
    <location>
        <begin position="128"/>
        <end position="138"/>
    </location>
</feature>
<feature type="compositionally biased region" description="Polar residues" evidence="2">
    <location>
        <begin position="218"/>
        <end position="230"/>
    </location>
</feature>
<evidence type="ECO:0000256" key="1">
    <source>
        <dbReference type="SAM" id="Coils"/>
    </source>
</evidence>
<comment type="caution">
    <text evidence="3">The sequence shown here is derived from an EMBL/GenBank/DDBJ whole genome shotgun (WGS) entry which is preliminary data.</text>
</comment>
<dbReference type="AlphaFoldDB" id="A0AAV1UU69"/>
<name>A0AAV1UU69_9STRA</name>
<gene>
    <name evidence="3" type="ORF">PM001_LOCUS23379</name>
</gene>
<dbReference type="Proteomes" id="UP001162060">
    <property type="component" value="Unassembled WGS sequence"/>
</dbReference>
<accession>A0AAV1UU69</accession>
<feature type="compositionally biased region" description="Basic and acidic residues" evidence="2">
    <location>
        <begin position="190"/>
        <end position="217"/>
    </location>
</feature>
<feature type="region of interest" description="Disordered" evidence="2">
    <location>
        <begin position="157"/>
        <end position="258"/>
    </location>
</feature>
<evidence type="ECO:0000313" key="3">
    <source>
        <dbReference type="EMBL" id="CAK7938229.1"/>
    </source>
</evidence>
<organism evidence="3 4">
    <name type="scientific">Peronospora matthiolae</name>
    <dbReference type="NCBI Taxonomy" id="2874970"/>
    <lineage>
        <taxon>Eukaryota</taxon>
        <taxon>Sar</taxon>
        <taxon>Stramenopiles</taxon>
        <taxon>Oomycota</taxon>
        <taxon>Peronosporomycetes</taxon>
        <taxon>Peronosporales</taxon>
        <taxon>Peronosporaceae</taxon>
        <taxon>Peronospora</taxon>
    </lineage>
</organism>
<dbReference type="EMBL" id="CAKLBY020000229">
    <property type="protein sequence ID" value="CAK7938229.1"/>
    <property type="molecule type" value="Genomic_DNA"/>
</dbReference>
<sequence>MDRNDLKRKAPEPLFVSAKIAELTSELKKNDAMLREEIQELRDEISDLKTQLTSKTNECSHMEAEAQFLHPDAVMDRVRTKFWHHGDLSLLRRAIDPRTRKLRVTKSRGDQSLYLCDTAPKKAKKTHVRDGRSPELMPKQEYEQTAGTEAADFLSTHPKHDVEEDQDKSDADCVSTRGEKEQDGVDGDCDLIRQEEEHDKVESGDTSPLREGKKQSELDSGSLSPVSQEDASMKTISPKHDVQQQDDISKFVARNDDE</sequence>
<evidence type="ECO:0000256" key="2">
    <source>
        <dbReference type="SAM" id="MobiDB-lite"/>
    </source>
</evidence>
<proteinExistence type="predicted"/>
<feature type="compositionally biased region" description="Basic and acidic residues" evidence="2">
    <location>
        <begin position="238"/>
        <end position="258"/>
    </location>
</feature>
<evidence type="ECO:0000313" key="4">
    <source>
        <dbReference type="Proteomes" id="UP001162060"/>
    </source>
</evidence>